<dbReference type="EMBL" id="SOCP01000003">
    <property type="protein sequence ID" value="TDV55103.1"/>
    <property type="molecule type" value="Genomic_DNA"/>
</dbReference>
<proteinExistence type="predicted"/>
<dbReference type="SUPFAM" id="SSF56059">
    <property type="entry name" value="Glutathione synthetase ATP-binding domain-like"/>
    <property type="match status" value="1"/>
</dbReference>
<organism evidence="1 2">
    <name type="scientific">Actinophytocola oryzae</name>
    <dbReference type="NCBI Taxonomy" id="502181"/>
    <lineage>
        <taxon>Bacteria</taxon>
        <taxon>Bacillati</taxon>
        <taxon>Actinomycetota</taxon>
        <taxon>Actinomycetes</taxon>
        <taxon>Pseudonocardiales</taxon>
        <taxon>Pseudonocardiaceae</taxon>
    </lineage>
</organism>
<protein>
    <recommendedName>
        <fullName evidence="3">ATP-grasp domain-containing protein</fullName>
    </recommendedName>
</protein>
<gene>
    <name evidence="1" type="ORF">CLV71_103344</name>
</gene>
<dbReference type="Gene3D" id="3.30.1490.20">
    <property type="entry name" value="ATP-grasp fold, A domain"/>
    <property type="match status" value="1"/>
</dbReference>
<dbReference type="AlphaFoldDB" id="A0A4R7VY57"/>
<dbReference type="InterPro" id="IPR013815">
    <property type="entry name" value="ATP_grasp_subdomain_1"/>
</dbReference>
<dbReference type="OrthoDB" id="108548at2"/>
<dbReference type="RefSeq" id="WP_133902207.1">
    <property type="nucleotide sequence ID" value="NZ_SOCP01000003.1"/>
</dbReference>
<evidence type="ECO:0000313" key="1">
    <source>
        <dbReference type="EMBL" id="TDV55103.1"/>
    </source>
</evidence>
<reference evidence="1 2" key="1">
    <citation type="submission" date="2019-03" db="EMBL/GenBank/DDBJ databases">
        <title>Genomic Encyclopedia of Archaeal and Bacterial Type Strains, Phase II (KMG-II): from individual species to whole genera.</title>
        <authorList>
            <person name="Goeker M."/>
        </authorList>
    </citation>
    <scope>NUCLEOTIDE SEQUENCE [LARGE SCALE GENOMIC DNA]</scope>
    <source>
        <strain evidence="1 2">DSM 45499</strain>
    </source>
</reference>
<evidence type="ECO:0008006" key="3">
    <source>
        <dbReference type="Google" id="ProtNLM"/>
    </source>
</evidence>
<comment type="caution">
    <text evidence="1">The sequence shown here is derived from an EMBL/GenBank/DDBJ whole genome shotgun (WGS) entry which is preliminary data.</text>
</comment>
<dbReference type="GO" id="GO:0005524">
    <property type="term" value="F:ATP binding"/>
    <property type="evidence" value="ECO:0007669"/>
    <property type="project" value="InterPro"/>
</dbReference>
<keyword evidence="2" id="KW-1185">Reference proteome</keyword>
<accession>A0A4R7VY57</accession>
<sequence length="409" mass="47347">MDRTEHLLGLLLGTEEDWPRAFEELVRRLGPVSHDGADHTLRTERITIEPFDLRAKPTYHLVIDRLAYWYYVPREWLKKAALMDDVYLLNSPFTFQSMEKHAAYCAMIRLGLKVPDTWLVPYKNPVDNARYAYTAAKYNQPFDLDEIADSIGYPLYMKPYDGGAWRGVSRIRDDETLHHAYDESGEMLMHLQASVEPYDVFARSLTIGPDSMVMKFQPDQPMHNRYAVDHSFLSASAGEEVLTISRLINAFFRWEFNSCESLVLGESVHPIDYANACPDISITSLHYYFPWAIGTLLKWSVFCAVSGRRPRLDLDTRNYFAVADSDRTYDEKLTEYRRLADDYFETERYQDFCATSLSHVDSMVRDWVTSPAFDDLLVETVRSTYPASEHDRFVAHFRGLLGLWVADNA</sequence>
<dbReference type="Proteomes" id="UP000294927">
    <property type="component" value="Unassembled WGS sequence"/>
</dbReference>
<name>A0A4R7VY57_9PSEU</name>
<evidence type="ECO:0000313" key="2">
    <source>
        <dbReference type="Proteomes" id="UP000294927"/>
    </source>
</evidence>